<keyword evidence="14" id="KW-1185">Reference proteome</keyword>
<feature type="transmembrane region" description="Helical" evidence="12">
    <location>
        <begin position="42"/>
        <end position="62"/>
    </location>
</feature>
<evidence type="ECO:0000256" key="7">
    <source>
        <dbReference type="ARBA" id="ARBA00022968"/>
    </source>
</evidence>
<dbReference type="Pfam" id="PF05679">
    <property type="entry name" value="CHGN"/>
    <property type="match status" value="1"/>
</dbReference>
<keyword evidence="10 12" id="KW-0472">Membrane</keyword>
<dbReference type="InterPro" id="IPR029044">
    <property type="entry name" value="Nucleotide-diphossugar_trans"/>
</dbReference>
<dbReference type="FunFam" id="3.90.550.50:FF:000004">
    <property type="entry name" value="Hexosyltransferase"/>
    <property type="match status" value="1"/>
</dbReference>
<gene>
    <name evidence="13" type="ORF">MNOR_LOCUS15374</name>
</gene>
<dbReference type="InterPro" id="IPR008428">
    <property type="entry name" value="Chond_GalNAc"/>
</dbReference>
<evidence type="ECO:0000313" key="14">
    <source>
        <dbReference type="Proteomes" id="UP001497623"/>
    </source>
</evidence>
<reference evidence="13 14" key="1">
    <citation type="submission" date="2024-05" db="EMBL/GenBank/DDBJ databases">
        <authorList>
            <person name="Wallberg A."/>
        </authorList>
    </citation>
    <scope>NUCLEOTIDE SEQUENCE [LARGE SCALE GENOMIC DNA]</scope>
</reference>
<dbReference type="Gene3D" id="3.90.550.10">
    <property type="entry name" value="Spore Coat Polysaccharide Biosynthesis Protein SpsA, Chain A"/>
    <property type="match status" value="1"/>
</dbReference>
<evidence type="ECO:0000256" key="5">
    <source>
        <dbReference type="ARBA" id="ARBA00022679"/>
    </source>
</evidence>
<keyword evidence="9 12" id="KW-0333">Golgi apparatus</keyword>
<dbReference type="EMBL" id="CAXKWB010009592">
    <property type="protein sequence ID" value="CAL4095283.1"/>
    <property type="molecule type" value="Genomic_DNA"/>
</dbReference>
<dbReference type="GO" id="GO:0032580">
    <property type="term" value="C:Golgi cisterna membrane"/>
    <property type="evidence" value="ECO:0007669"/>
    <property type="project" value="UniProtKB-SubCell"/>
</dbReference>
<evidence type="ECO:0000256" key="8">
    <source>
        <dbReference type="ARBA" id="ARBA00022989"/>
    </source>
</evidence>
<evidence type="ECO:0000256" key="12">
    <source>
        <dbReference type="RuleBase" id="RU364016"/>
    </source>
</evidence>
<evidence type="ECO:0000256" key="6">
    <source>
        <dbReference type="ARBA" id="ARBA00022692"/>
    </source>
</evidence>
<evidence type="ECO:0000256" key="2">
    <source>
        <dbReference type="ARBA" id="ARBA00008661"/>
    </source>
</evidence>
<protein>
    <recommendedName>
        <fullName evidence="12">Hexosyltransferase</fullName>
        <ecNumber evidence="12">2.4.1.-</ecNumber>
    </recommendedName>
</protein>
<dbReference type="InterPro" id="IPR002659">
    <property type="entry name" value="Glyco_trans_31"/>
</dbReference>
<comment type="similarity">
    <text evidence="3 12">Belongs to the chondroitin N-acetylgalactosaminyltransferase family.</text>
</comment>
<feature type="non-terminal residue" evidence="13">
    <location>
        <position position="824"/>
    </location>
</feature>
<keyword evidence="4" id="KW-0328">Glycosyltransferase</keyword>
<evidence type="ECO:0000256" key="11">
    <source>
        <dbReference type="ARBA" id="ARBA00023180"/>
    </source>
</evidence>
<evidence type="ECO:0000256" key="9">
    <source>
        <dbReference type="ARBA" id="ARBA00023034"/>
    </source>
</evidence>
<organism evidence="13 14">
    <name type="scientific">Meganyctiphanes norvegica</name>
    <name type="common">Northern krill</name>
    <name type="synonym">Thysanopoda norvegica</name>
    <dbReference type="NCBI Taxonomy" id="48144"/>
    <lineage>
        <taxon>Eukaryota</taxon>
        <taxon>Metazoa</taxon>
        <taxon>Ecdysozoa</taxon>
        <taxon>Arthropoda</taxon>
        <taxon>Crustacea</taxon>
        <taxon>Multicrustacea</taxon>
        <taxon>Malacostraca</taxon>
        <taxon>Eumalacostraca</taxon>
        <taxon>Eucarida</taxon>
        <taxon>Euphausiacea</taxon>
        <taxon>Euphausiidae</taxon>
        <taxon>Meganyctiphanes</taxon>
    </lineage>
</organism>
<keyword evidence="8 12" id="KW-1133">Transmembrane helix</keyword>
<dbReference type="Gene3D" id="3.90.550.50">
    <property type="match status" value="1"/>
</dbReference>
<evidence type="ECO:0000256" key="10">
    <source>
        <dbReference type="ARBA" id="ARBA00023136"/>
    </source>
</evidence>
<dbReference type="SUPFAM" id="SSF53448">
    <property type="entry name" value="Nucleotide-diphospho-sugar transferases"/>
    <property type="match status" value="1"/>
</dbReference>
<keyword evidence="11" id="KW-0325">Glycoprotein</keyword>
<dbReference type="EC" id="2.4.1.-" evidence="12"/>
<dbReference type="Proteomes" id="UP001497623">
    <property type="component" value="Unassembled WGS sequence"/>
</dbReference>
<comment type="caution">
    <text evidence="13">The sequence shown here is derived from an EMBL/GenBank/DDBJ whole genome shotgun (WGS) entry which is preliminary data.</text>
</comment>
<keyword evidence="7 12" id="KW-0735">Signal-anchor</keyword>
<dbReference type="PANTHER" id="PTHR12369">
    <property type="entry name" value="CHONDROITIN SYNTHASE"/>
    <property type="match status" value="1"/>
</dbReference>
<evidence type="ECO:0000256" key="3">
    <source>
        <dbReference type="ARBA" id="ARBA00009239"/>
    </source>
</evidence>
<dbReference type="Pfam" id="PF01762">
    <property type="entry name" value="Galactosyl_T"/>
    <property type="match status" value="1"/>
</dbReference>
<proteinExistence type="inferred from homology"/>
<evidence type="ECO:0000313" key="13">
    <source>
        <dbReference type="EMBL" id="CAL4095283.1"/>
    </source>
</evidence>
<evidence type="ECO:0000256" key="4">
    <source>
        <dbReference type="ARBA" id="ARBA00022676"/>
    </source>
</evidence>
<accession>A0AAV2QS86</accession>
<comment type="similarity">
    <text evidence="2">Belongs to the glycosyltransferase 31 family.</text>
</comment>
<evidence type="ECO:0000256" key="1">
    <source>
        <dbReference type="ARBA" id="ARBA00004447"/>
    </source>
</evidence>
<dbReference type="InterPro" id="IPR051227">
    <property type="entry name" value="CS_glycosyltransferase"/>
</dbReference>
<comment type="subcellular location">
    <subcellularLocation>
        <location evidence="1 12">Golgi apparatus</location>
        <location evidence="1 12">Golgi stack membrane</location>
        <topology evidence="1 12">Single-pass type II membrane protein</topology>
    </subcellularLocation>
</comment>
<name>A0AAV2QS86_MEGNR</name>
<keyword evidence="6 12" id="KW-0812">Transmembrane</keyword>
<dbReference type="GO" id="GO:0047238">
    <property type="term" value="F:glucuronosyl-N-acetylgalactosaminyl-proteoglycan 4-beta-N-acetylgalactosaminyltransferase activity"/>
    <property type="evidence" value="ECO:0007669"/>
    <property type="project" value="TreeGrafter"/>
</dbReference>
<dbReference type="PANTHER" id="PTHR12369:SF11">
    <property type="entry name" value="HEXOSYLTRANSFERASE"/>
    <property type="match status" value="1"/>
</dbReference>
<dbReference type="AlphaFoldDB" id="A0AAV2QS86"/>
<keyword evidence="5 12" id="KW-0808">Transferase</keyword>
<sequence>MNPYQYCEPPVGLELFSRQRKMKLTVRALSGMSGNQGTKGKMAHILGVVFGILLGFILTAAIRHLMLKPHMCLTTRNLPFYADGNEPFRIIGLDKSKNIHNSDKNLVFVGIMTANKYLDNRAKAVYETWGRHIAGKIAFFSSETSTTEEDIPLIRLHGVDDSYPPQKKSFMMLKYMADHFSNHFEFFMRADDDVYVRPEKLESFLRSINSSQPQFIGQAGKGNQEEFGRLALKDDENFCMGGPGVIFSRGTLLKVSPHIRECLKNLRSTHEDVEVGRCVRTFAKVPCTWSYEMQSILYHNGSGLEAFTGTLKQREVHRAITLHPIKNHIYLYRVHNYLQGLRVRSHETDVIRIAREISKTCAELEIKMPQLDDIKNGVLLNHLGEDATLQKWNPAIENEVLSWDFLSKAAFMLTDSNPRHKPTSGLKEGLEDVIRDVMEIINRVSKERGRVIDFKEVLYGYVRTHPSMAIEYILDMLLLYKKYRGKKMTVPVRRHAYMQVPFGPLYVREVSSSKLLEDARPTSGLQQVVDVVVKQGLNDISNLHYQLLKSPPPLTNKQPKRITFVLPLAGRFSTFQRFMGDFKNVCLEREENVGLVVVLFRTSVGEEDSTENVEALVSSLQLDYPNTRLTVIQANTSFARAMALELGASQCESNDLMLFIDVDMTFTSGTLDRVRLHTIQGVQAYYPIVFSEFDPSVDERKDAKEYDHMVINEEFGYWRNFGFGIVSMYQSDLQKVGGMDTSILGWGKEDVDLYEKVLKSSINIFRAADPDLVHVFHRVACDPALEAAQLKMCEDTRYSTYAATSTLAKTIYDNPQILEDKKHE</sequence>